<dbReference type="Proteomes" id="UP000054018">
    <property type="component" value="Unassembled WGS sequence"/>
</dbReference>
<dbReference type="OrthoDB" id="2609006at2759"/>
<dbReference type="Pfam" id="PF06985">
    <property type="entry name" value="HET"/>
    <property type="match status" value="1"/>
</dbReference>
<sequence length="742" mass="84587">MRLINVKTFLDIETSIKQGVFSKSKVDFLELHDDATTAYAILSHRWGKEVNYSEMVKLLKMNEEDRNELRQRDGYRKICDSCEQAAKDGFQWLWADTCCIDKRSSAELSEAINSMYRWYENSTKCYVYLHDVDGRFPSEPDDKSFPKFNGWPEWFSRGWTLQELIAPKDVEFYNKGWVPIGTKRQHTEVLSMITRVPRNVLIYGLSSHRPCVAQIMSWAADRTTTRVEDRAYSLLGLFDVHMPMLYGEGKGAFQRLQLEIIRILNDHSIFAWDPERKSRRAGSVLAEDPGCFRDCHDVKKMSSRAFMTGLRRQFMPEGVETPDAEDEQLNVFSVTNGGIRIWLPSTPYRDHPSVCRVALACSLNGDPVPITIDLVYADEESNYSRYGGVRETLCPLPGFKFQKLYLSYRDDVQRGSILLDDRTIFYYGFKRCGSYPRQVANNSISLPSLTHDPVVVVYANDSVRIRFAVGFEDRMGREPVQVFWDEPYVAGKTWPTWEAYAEGVYHQMRGARSRTRSVPKLSEGESSDDPDSNSSDSFIKHVHLPRSICAAKIILSRRDSGNHTVTVDIDQCTGCCHSPLEWKTLGNTINELDLPGLMAKLHTSFTRDLYMDGIRVQFRECCFRTALGDYGEFVADAFNRCGNIFEDLQALATFDPADPAFRPVEHKISGVEFTKESDVINTGNMVLRRPVGLSLPNTRHVVSLLKALSARLKNKCLVVAVLQCAPDPWSKSGIWSRAFTVT</sequence>
<organism evidence="3 4">
    <name type="scientific">Pisolithus microcarpus 441</name>
    <dbReference type="NCBI Taxonomy" id="765257"/>
    <lineage>
        <taxon>Eukaryota</taxon>
        <taxon>Fungi</taxon>
        <taxon>Dikarya</taxon>
        <taxon>Basidiomycota</taxon>
        <taxon>Agaricomycotina</taxon>
        <taxon>Agaricomycetes</taxon>
        <taxon>Agaricomycetidae</taxon>
        <taxon>Boletales</taxon>
        <taxon>Sclerodermatineae</taxon>
        <taxon>Pisolithaceae</taxon>
        <taxon>Pisolithus</taxon>
    </lineage>
</organism>
<dbReference type="EMBL" id="KN833723">
    <property type="protein sequence ID" value="KIK23704.1"/>
    <property type="molecule type" value="Genomic_DNA"/>
</dbReference>
<reference evidence="4" key="2">
    <citation type="submission" date="2015-01" db="EMBL/GenBank/DDBJ databases">
        <title>Evolutionary Origins and Diversification of the Mycorrhizal Mutualists.</title>
        <authorList>
            <consortium name="DOE Joint Genome Institute"/>
            <consortium name="Mycorrhizal Genomics Consortium"/>
            <person name="Kohler A."/>
            <person name="Kuo A."/>
            <person name="Nagy L.G."/>
            <person name="Floudas D."/>
            <person name="Copeland A."/>
            <person name="Barry K.W."/>
            <person name="Cichocki N."/>
            <person name="Veneault-Fourrey C."/>
            <person name="LaButti K."/>
            <person name="Lindquist E.A."/>
            <person name="Lipzen A."/>
            <person name="Lundell T."/>
            <person name="Morin E."/>
            <person name="Murat C."/>
            <person name="Riley R."/>
            <person name="Ohm R."/>
            <person name="Sun H."/>
            <person name="Tunlid A."/>
            <person name="Henrissat B."/>
            <person name="Grigoriev I.V."/>
            <person name="Hibbett D.S."/>
            <person name="Martin F."/>
        </authorList>
    </citation>
    <scope>NUCLEOTIDE SEQUENCE [LARGE SCALE GENOMIC DNA]</scope>
    <source>
        <strain evidence="4">441</strain>
    </source>
</reference>
<evidence type="ECO:0000313" key="3">
    <source>
        <dbReference type="EMBL" id="KIK23704.1"/>
    </source>
</evidence>
<dbReference type="PANTHER" id="PTHR10622">
    <property type="entry name" value="HET DOMAIN-CONTAINING PROTEIN"/>
    <property type="match status" value="1"/>
</dbReference>
<dbReference type="PANTHER" id="PTHR10622:SF10">
    <property type="entry name" value="HET DOMAIN-CONTAINING PROTEIN"/>
    <property type="match status" value="1"/>
</dbReference>
<feature type="domain" description="Heterokaryon incompatibility" evidence="2">
    <location>
        <begin position="39"/>
        <end position="133"/>
    </location>
</feature>
<reference evidence="3 4" key="1">
    <citation type="submission" date="2014-04" db="EMBL/GenBank/DDBJ databases">
        <authorList>
            <consortium name="DOE Joint Genome Institute"/>
            <person name="Kuo A."/>
            <person name="Kohler A."/>
            <person name="Costa M.D."/>
            <person name="Nagy L.G."/>
            <person name="Floudas D."/>
            <person name="Copeland A."/>
            <person name="Barry K.W."/>
            <person name="Cichocki N."/>
            <person name="Veneault-Fourrey C."/>
            <person name="LaButti K."/>
            <person name="Lindquist E.A."/>
            <person name="Lipzen A."/>
            <person name="Lundell T."/>
            <person name="Morin E."/>
            <person name="Murat C."/>
            <person name="Sun H."/>
            <person name="Tunlid A."/>
            <person name="Henrissat B."/>
            <person name="Grigoriev I.V."/>
            <person name="Hibbett D.S."/>
            <person name="Martin F."/>
            <person name="Nordberg H.P."/>
            <person name="Cantor M.N."/>
            <person name="Hua S.X."/>
        </authorList>
    </citation>
    <scope>NUCLEOTIDE SEQUENCE [LARGE SCALE GENOMIC DNA]</scope>
    <source>
        <strain evidence="3 4">441</strain>
    </source>
</reference>
<dbReference type="AlphaFoldDB" id="A0A0C9ZCN5"/>
<accession>A0A0C9ZCN5</accession>
<protein>
    <recommendedName>
        <fullName evidence="2">Heterokaryon incompatibility domain-containing protein</fullName>
    </recommendedName>
</protein>
<gene>
    <name evidence="3" type="ORF">PISMIDRAFT_435104</name>
</gene>
<evidence type="ECO:0000259" key="2">
    <source>
        <dbReference type="Pfam" id="PF06985"/>
    </source>
</evidence>
<dbReference type="HOGENOM" id="CLU_000288_138_12_1"/>
<dbReference type="STRING" id="765257.A0A0C9ZCN5"/>
<dbReference type="InterPro" id="IPR010730">
    <property type="entry name" value="HET"/>
</dbReference>
<feature type="region of interest" description="Disordered" evidence="1">
    <location>
        <begin position="515"/>
        <end position="538"/>
    </location>
</feature>
<keyword evidence="4" id="KW-1185">Reference proteome</keyword>
<evidence type="ECO:0000256" key="1">
    <source>
        <dbReference type="SAM" id="MobiDB-lite"/>
    </source>
</evidence>
<evidence type="ECO:0000313" key="4">
    <source>
        <dbReference type="Proteomes" id="UP000054018"/>
    </source>
</evidence>
<proteinExistence type="predicted"/>
<name>A0A0C9ZCN5_9AGAM</name>